<dbReference type="PROSITE" id="PS50928">
    <property type="entry name" value="ABC_TM1"/>
    <property type="match status" value="1"/>
</dbReference>
<evidence type="ECO:0000259" key="8">
    <source>
        <dbReference type="PROSITE" id="PS50928"/>
    </source>
</evidence>
<keyword evidence="3" id="KW-1003">Cell membrane</keyword>
<keyword evidence="2 7" id="KW-0813">Transport</keyword>
<feature type="transmembrane region" description="Helical" evidence="7">
    <location>
        <begin position="176"/>
        <end position="202"/>
    </location>
</feature>
<comment type="similarity">
    <text evidence="7">Belongs to the binding-protein-dependent transport system permease family.</text>
</comment>
<dbReference type="CDD" id="cd06261">
    <property type="entry name" value="TM_PBP2"/>
    <property type="match status" value="1"/>
</dbReference>
<dbReference type="SUPFAM" id="SSF161098">
    <property type="entry name" value="MetI-like"/>
    <property type="match status" value="1"/>
</dbReference>
<dbReference type="PANTHER" id="PTHR30151">
    <property type="entry name" value="ALKANE SULFONATE ABC TRANSPORTER-RELATED, MEMBRANE SUBUNIT"/>
    <property type="match status" value="1"/>
</dbReference>
<evidence type="ECO:0000256" key="4">
    <source>
        <dbReference type="ARBA" id="ARBA00022692"/>
    </source>
</evidence>
<dbReference type="RefSeq" id="WP_179648737.1">
    <property type="nucleotide sequence ID" value="NZ_JACBZM010000001.1"/>
</dbReference>
<evidence type="ECO:0000256" key="7">
    <source>
        <dbReference type="RuleBase" id="RU363032"/>
    </source>
</evidence>
<dbReference type="GO" id="GO:0005886">
    <property type="term" value="C:plasma membrane"/>
    <property type="evidence" value="ECO:0007669"/>
    <property type="project" value="UniProtKB-SubCell"/>
</dbReference>
<reference evidence="9 10" key="1">
    <citation type="submission" date="2020-07" db="EMBL/GenBank/DDBJ databases">
        <title>Sequencing the genomes of 1000 actinobacteria strains.</title>
        <authorList>
            <person name="Klenk H.-P."/>
        </authorList>
    </citation>
    <scope>NUCLEOTIDE SEQUENCE [LARGE SCALE GENOMIC DNA]</scope>
    <source>
        <strain evidence="9 10">DSM 15131</strain>
    </source>
</reference>
<comment type="subcellular location">
    <subcellularLocation>
        <location evidence="1 7">Cell membrane</location>
        <topology evidence="1 7">Multi-pass membrane protein</topology>
    </subcellularLocation>
</comment>
<gene>
    <name evidence="9" type="ORF">BJ993_002108</name>
</gene>
<keyword evidence="6 7" id="KW-0472">Membrane</keyword>
<dbReference type="PANTHER" id="PTHR30151:SF7">
    <property type="entry name" value="NITRATE IMPORT PERMEASE PROTEIN NRTB"/>
    <property type="match status" value="1"/>
</dbReference>
<dbReference type="AlphaFoldDB" id="A0A7Z0CNC4"/>
<feature type="transmembrane region" description="Helical" evidence="7">
    <location>
        <begin position="106"/>
        <end position="139"/>
    </location>
</feature>
<evidence type="ECO:0000256" key="2">
    <source>
        <dbReference type="ARBA" id="ARBA00022448"/>
    </source>
</evidence>
<feature type="transmembrane region" description="Helical" evidence="7">
    <location>
        <begin position="223"/>
        <end position="242"/>
    </location>
</feature>
<dbReference type="Pfam" id="PF00528">
    <property type="entry name" value="BPD_transp_1"/>
    <property type="match status" value="1"/>
</dbReference>
<dbReference type="EMBL" id="JACBZM010000001">
    <property type="protein sequence ID" value="NYI45028.1"/>
    <property type="molecule type" value="Genomic_DNA"/>
</dbReference>
<keyword evidence="5 7" id="KW-1133">Transmembrane helix</keyword>
<proteinExistence type="inferred from homology"/>
<dbReference type="InterPro" id="IPR035906">
    <property type="entry name" value="MetI-like_sf"/>
</dbReference>
<evidence type="ECO:0000256" key="3">
    <source>
        <dbReference type="ARBA" id="ARBA00022475"/>
    </source>
</evidence>
<feature type="domain" description="ABC transmembrane type-1" evidence="8">
    <location>
        <begin position="61"/>
        <end position="245"/>
    </location>
</feature>
<dbReference type="InterPro" id="IPR000515">
    <property type="entry name" value="MetI-like"/>
</dbReference>
<evidence type="ECO:0000313" key="9">
    <source>
        <dbReference type="EMBL" id="NYI45028.1"/>
    </source>
</evidence>
<name>A0A7Z0CNC4_9ACTN</name>
<sequence>MKGKLASRLGLAASGFVLWFAIWEWATVAGPLRDVYGIPTARETIGEVVTLASDGTFWEAVAQTLGTTVVALGIATVLGVALGVAMGMSPWVSAALGPLTQFLRPVPAVVVLPLVLLIVGPTTELAIVLAVMGAIWPILIQSQVGVRDVDPVALDTARAMALSKGLTQTSVVLPSALPYVATGVRIATGVALMMCIGAGILGGSPGLGRSIAVAQQSGDPARVFGMLLWAGVIGLLLNAVLASGEHRLSRGRREEVVT</sequence>
<evidence type="ECO:0000256" key="5">
    <source>
        <dbReference type="ARBA" id="ARBA00022989"/>
    </source>
</evidence>
<evidence type="ECO:0000256" key="6">
    <source>
        <dbReference type="ARBA" id="ARBA00023136"/>
    </source>
</evidence>
<evidence type="ECO:0000313" key="10">
    <source>
        <dbReference type="Proteomes" id="UP000562045"/>
    </source>
</evidence>
<organism evidence="9 10">
    <name type="scientific">Nocardioides aromaticivorans</name>
    <dbReference type="NCBI Taxonomy" id="200618"/>
    <lineage>
        <taxon>Bacteria</taxon>
        <taxon>Bacillati</taxon>
        <taxon>Actinomycetota</taxon>
        <taxon>Actinomycetes</taxon>
        <taxon>Propionibacteriales</taxon>
        <taxon>Nocardioidaceae</taxon>
        <taxon>Nocardioides</taxon>
    </lineage>
</organism>
<comment type="caution">
    <text evidence="9">The sequence shown here is derived from an EMBL/GenBank/DDBJ whole genome shotgun (WGS) entry which is preliminary data.</text>
</comment>
<dbReference type="Gene3D" id="1.10.3720.10">
    <property type="entry name" value="MetI-like"/>
    <property type="match status" value="1"/>
</dbReference>
<feature type="transmembrane region" description="Helical" evidence="7">
    <location>
        <begin position="60"/>
        <end position="85"/>
    </location>
</feature>
<dbReference type="Proteomes" id="UP000562045">
    <property type="component" value="Unassembled WGS sequence"/>
</dbReference>
<accession>A0A7Z0CNC4</accession>
<evidence type="ECO:0000256" key="1">
    <source>
        <dbReference type="ARBA" id="ARBA00004651"/>
    </source>
</evidence>
<protein>
    <submittedName>
        <fullName evidence="9">ABC-type nitrate/sulfonate/bicarbonate transport system permease component</fullName>
    </submittedName>
</protein>
<dbReference type="GO" id="GO:0055085">
    <property type="term" value="P:transmembrane transport"/>
    <property type="evidence" value="ECO:0007669"/>
    <property type="project" value="InterPro"/>
</dbReference>
<keyword evidence="4 7" id="KW-0812">Transmembrane</keyword>